<proteinExistence type="predicted"/>
<accession>A0A919SUY2</accession>
<comment type="caution">
    <text evidence="2">The sequence shown here is derived from an EMBL/GenBank/DDBJ whole genome shotgun (WGS) entry which is preliminary data.</text>
</comment>
<evidence type="ECO:0000313" key="2">
    <source>
        <dbReference type="EMBL" id="GIM78449.1"/>
    </source>
</evidence>
<dbReference type="EMBL" id="BOQL01000073">
    <property type="protein sequence ID" value="GIM78449.1"/>
    <property type="molecule type" value="Genomic_DNA"/>
</dbReference>
<dbReference type="InterPro" id="IPR027843">
    <property type="entry name" value="DUF4440"/>
</dbReference>
<protein>
    <recommendedName>
        <fullName evidence="1">DUF4440 domain-containing protein</fullName>
    </recommendedName>
</protein>
<evidence type="ECO:0000313" key="3">
    <source>
        <dbReference type="Proteomes" id="UP000681340"/>
    </source>
</evidence>
<dbReference type="SUPFAM" id="SSF54427">
    <property type="entry name" value="NTF2-like"/>
    <property type="match status" value="1"/>
</dbReference>
<keyword evidence="3" id="KW-1185">Reference proteome</keyword>
<dbReference type="NCBIfam" id="TIGR02246">
    <property type="entry name" value="SgcJ/EcaC family oxidoreductase"/>
    <property type="match status" value="1"/>
</dbReference>
<dbReference type="Pfam" id="PF14534">
    <property type="entry name" value="DUF4440"/>
    <property type="match status" value="1"/>
</dbReference>
<dbReference type="InterPro" id="IPR032710">
    <property type="entry name" value="NTF2-like_dom_sf"/>
</dbReference>
<evidence type="ECO:0000259" key="1">
    <source>
        <dbReference type="Pfam" id="PF14534"/>
    </source>
</evidence>
<feature type="domain" description="DUF4440" evidence="1">
    <location>
        <begin position="18"/>
        <end position="130"/>
    </location>
</feature>
<dbReference type="Gene3D" id="3.10.450.50">
    <property type="match status" value="1"/>
</dbReference>
<organism evidence="2 3">
    <name type="scientific">Actinoplanes auranticolor</name>
    <dbReference type="NCBI Taxonomy" id="47988"/>
    <lineage>
        <taxon>Bacteria</taxon>
        <taxon>Bacillati</taxon>
        <taxon>Actinomycetota</taxon>
        <taxon>Actinomycetes</taxon>
        <taxon>Micromonosporales</taxon>
        <taxon>Micromonosporaceae</taxon>
        <taxon>Actinoplanes</taxon>
    </lineage>
</organism>
<gene>
    <name evidence="2" type="ORF">Aau02nite_80890</name>
</gene>
<sequence>MTATFTPVSALERDRHDLTALVAEIERAQQQEDVEGFLALFAPTAVWVNGAGRRLIGLDEISEFTRGVLPGAMADGSVTYEVEHIAFVTPDVALTGVRQQYLDADGKPVAADGAGSPSYLWSRTGGTWKIVAGQNTAVIA</sequence>
<reference evidence="2" key="1">
    <citation type="submission" date="2021-03" db="EMBL/GenBank/DDBJ databases">
        <title>Whole genome shotgun sequence of Actinoplanes auranticolor NBRC 12245.</title>
        <authorList>
            <person name="Komaki H."/>
            <person name="Tamura T."/>
        </authorList>
    </citation>
    <scope>NUCLEOTIDE SEQUENCE</scope>
    <source>
        <strain evidence="2">NBRC 12245</strain>
    </source>
</reference>
<dbReference type="AlphaFoldDB" id="A0A919SUY2"/>
<name>A0A919SUY2_9ACTN</name>
<dbReference type="RefSeq" id="WP_212993890.1">
    <property type="nucleotide sequence ID" value="NZ_BAABEA010000026.1"/>
</dbReference>
<dbReference type="Proteomes" id="UP000681340">
    <property type="component" value="Unassembled WGS sequence"/>
</dbReference>
<dbReference type="InterPro" id="IPR011944">
    <property type="entry name" value="Steroid_delta5-4_isomerase"/>
</dbReference>